<dbReference type="AlphaFoldDB" id="A0A6H3NRK2"/>
<keyword evidence="2" id="KW-1185">Reference proteome</keyword>
<sequence>MLRYLLCFSILSFVFWNCSNQKEEGLIPGTKLTGNALTDAVVLSILTTPSCQFLTNENANTAFQVNGSLSICSVQSVSGSLTVQTTGTYEVTATSGKQTLTSANCNSSRFDFHVSLKEGATELFVSSASGPKEVSLESGKTYNIQSTGLVNPSDYQCQGRAVNSSITAYRLNLRKL</sequence>
<protein>
    <submittedName>
        <fullName evidence="1">Uncharacterized protein</fullName>
    </submittedName>
</protein>
<dbReference type="OrthoDB" id="328192at2"/>
<dbReference type="EMBL" id="RQHU01000008">
    <property type="protein sequence ID" value="TGN13810.1"/>
    <property type="molecule type" value="Genomic_DNA"/>
</dbReference>
<dbReference type="RefSeq" id="WP_135743451.1">
    <property type="nucleotide sequence ID" value="NZ_JAIZBL010000002.1"/>
</dbReference>
<reference evidence="1" key="1">
    <citation type="journal article" date="2019" name="PLoS Negl. Trop. Dis.">
        <title>Revisiting the worldwide diversity of Leptospira species in the environment.</title>
        <authorList>
            <person name="Vincent A.T."/>
            <person name="Schiettekatte O."/>
            <person name="Bourhy P."/>
            <person name="Veyrier F.J."/>
            <person name="Picardeau M."/>
        </authorList>
    </citation>
    <scope>NUCLEOTIDE SEQUENCE [LARGE SCALE GENOMIC DNA]</scope>
    <source>
        <strain evidence="1">201601109</strain>
    </source>
</reference>
<gene>
    <name evidence="1" type="ORF">EHR08_10415</name>
</gene>
<evidence type="ECO:0000313" key="1">
    <source>
        <dbReference type="EMBL" id="TGN13810.1"/>
    </source>
</evidence>
<name>A0A6H3NRK2_9LEPT</name>
<comment type="caution">
    <text evidence="1">The sequence shown here is derived from an EMBL/GenBank/DDBJ whole genome shotgun (WGS) entry which is preliminary data.</text>
</comment>
<organism evidence="1 2">
    <name type="scientific">Leptospira bandrabouensis</name>
    <dbReference type="NCBI Taxonomy" id="2484903"/>
    <lineage>
        <taxon>Bacteria</taxon>
        <taxon>Pseudomonadati</taxon>
        <taxon>Spirochaetota</taxon>
        <taxon>Spirochaetia</taxon>
        <taxon>Leptospirales</taxon>
        <taxon>Leptospiraceae</taxon>
        <taxon>Leptospira</taxon>
    </lineage>
</organism>
<dbReference type="Proteomes" id="UP000297649">
    <property type="component" value="Unassembled WGS sequence"/>
</dbReference>
<accession>A0A6H3NRK2</accession>
<proteinExistence type="predicted"/>
<evidence type="ECO:0000313" key="2">
    <source>
        <dbReference type="Proteomes" id="UP000297649"/>
    </source>
</evidence>